<evidence type="ECO:0000313" key="2">
    <source>
        <dbReference type="Proteomes" id="UP000619260"/>
    </source>
</evidence>
<dbReference type="RefSeq" id="WP_203903328.1">
    <property type="nucleotide sequence ID" value="NZ_BOPF01000031.1"/>
</dbReference>
<reference evidence="1" key="1">
    <citation type="submission" date="2021-01" db="EMBL/GenBank/DDBJ databases">
        <title>Whole genome shotgun sequence of Virgisporangium aliadipatigenens NBRC 105644.</title>
        <authorList>
            <person name="Komaki H."/>
            <person name="Tamura T."/>
        </authorList>
    </citation>
    <scope>NUCLEOTIDE SEQUENCE</scope>
    <source>
        <strain evidence="1">NBRC 105644</strain>
    </source>
</reference>
<dbReference type="Gene3D" id="3.10.20.30">
    <property type="match status" value="1"/>
</dbReference>
<dbReference type="PANTHER" id="PTHR34472:SF1">
    <property type="entry name" value="SULFUR CARRIER PROTEIN THIS"/>
    <property type="match status" value="1"/>
</dbReference>
<dbReference type="InterPro" id="IPR003749">
    <property type="entry name" value="ThiS/MoaD-like"/>
</dbReference>
<name>A0A8J4DU22_9ACTN</name>
<evidence type="ECO:0000313" key="1">
    <source>
        <dbReference type="EMBL" id="GIJ49886.1"/>
    </source>
</evidence>
<dbReference type="InterPro" id="IPR012675">
    <property type="entry name" value="Beta-grasp_dom_sf"/>
</dbReference>
<dbReference type="CDD" id="cd00565">
    <property type="entry name" value="Ubl_ThiS"/>
    <property type="match status" value="1"/>
</dbReference>
<dbReference type="Pfam" id="PF02597">
    <property type="entry name" value="ThiS"/>
    <property type="match status" value="1"/>
</dbReference>
<proteinExistence type="predicted"/>
<dbReference type="InterPro" id="IPR016155">
    <property type="entry name" value="Mopterin_synth/thiamin_S_b"/>
</dbReference>
<organism evidence="1 2">
    <name type="scientific">Virgisporangium aliadipatigenens</name>
    <dbReference type="NCBI Taxonomy" id="741659"/>
    <lineage>
        <taxon>Bacteria</taxon>
        <taxon>Bacillati</taxon>
        <taxon>Actinomycetota</taxon>
        <taxon>Actinomycetes</taxon>
        <taxon>Micromonosporales</taxon>
        <taxon>Micromonosporaceae</taxon>
        <taxon>Virgisporangium</taxon>
    </lineage>
</organism>
<sequence>MRLIVNGQHRDIAEHATVADLVGEMAPDAARGIAVAVNAEVVPRAEWAGTALRDEDSVEVLTAVQGG</sequence>
<gene>
    <name evidence="1" type="ORF">Val02_67720</name>
</gene>
<comment type="caution">
    <text evidence="1">The sequence shown here is derived from an EMBL/GenBank/DDBJ whole genome shotgun (WGS) entry which is preliminary data.</text>
</comment>
<keyword evidence="2" id="KW-1185">Reference proteome</keyword>
<dbReference type="PANTHER" id="PTHR34472">
    <property type="entry name" value="SULFUR CARRIER PROTEIN THIS"/>
    <property type="match status" value="1"/>
</dbReference>
<dbReference type="Proteomes" id="UP000619260">
    <property type="component" value="Unassembled WGS sequence"/>
</dbReference>
<protein>
    <submittedName>
        <fullName evidence="1">Thiamine biosynthesis protein ThiS</fullName>
    </submittedName>
</protein>
<dbReference type="SUPFAM" id="SSF54285">
    <property type="entry name" value="MoaD/ThiS"/>
    <property type="match status" value="1"/>
</dbReference>
<dbReference type="EMBL" id="BOPF01000031">
    <property type="protein sequence ID" value="GIJ49886.1"/>
    <property type="molecule type" value="Genomic_DNA"/>
</dbReference>
<dbReference type="InterPro" id="IPR010035">
    <property type="entry name" value="Thi_S"/>
</dbReference>
<accession>A0A8J4DU22</accession>
<dbReference type="NCBIfam" id="TIGR01683">
    <property type="entry name" value="thiS"/>
    <property type="match status" value="1"/>
</dbReference>
<dbReference type="AlphaFoldDB" id="A0A8J4DU22"/>